<reference evidence="3 4" key="1">
    <citation type="journal article" date="2012" name="Front. Microbiol.">
        <title>Draft Genome Sequence of the Virulent Strain 01-B526 of the Fish Pathogen Aeromonas salmonicida.</title>
        <authorList>
            <person name="Charette S.J."/>
            <person name="Brochu F."/>
            <person name="Boyle B."/>
            <person name="Filion G."/>
            <person name="Tanaka K.H."/>
            <person name="Derome N."/>
        </authorList>
    </citation>
    <scope>NUCLEOTIDE SEQUENCE [LARGE SCALE GENOMIC DNA]</scope>
    <source>
        <strain evidence="3 4">P11</strain>
    </source>
</reference>
<keyword evidence="1" id="KW-0732">Signal</keyword>
<feature type="chain" id="PRO_5008342485" description="Bacterial repeat domain-containing protein" evidence="1">
    <location>
        <begin position="30"/>
        <end position="1226"/>
    </location>
</feature>
<feature type="domain" description="Bacterial repeat" evidence="2">
    <location>
        <begin position="576"/>
        <end position="651"/>
    </location>
</feature>
<evidence type="ECO:0000256" key="1">
    <source>
        <dbReference type="SAM" id="SignalP"/>
    </source>
</evidence>
<gene>
    <name evidence="3" type="ORF">CLRAG_34150</name>
</gene>
<dbReference type="InterPro" id="IPR044060">
    <property type="entry name" value="Bacterial_rp_domain"/>
</dbReference>
<comment type="caution">
    <text evidence="3">The sequence shown here is derived from an EMBL/GenBank/DDBJ whole genome shotgun (WGS) entry which is preliminary data.</text>
</comment>
<dbReference type="Proteomes" id="UP000093954">
    <property type="component" value="Unassembled WGS sequence"/>
</dbReference>
<name>A0A1A6AL05_9CLOT</name>
<feature type="domain" description="Bacterial repeat" evidence="2">
    <location>
        <begin position="955"/>
        <end position="1026"/>
    </location>
</feature>
<protein>
    <recommendedName>
        <fullName evidence="2">Bacterial repeat domain-containing protein</fullName>
    </recommendedName>
</protein>
<dbReference type="AlphaFoldDB" id="A0A1A6AL05"/>
<dbReference type="Gene3D" id="2.160.20.110">
    <property type="match status" value="1"/>
</dbReference>
<dbReference type="Pfam" id="PF18998">
    <property type="entry name" value="Flg_new_2"/>
    <property type="match status" value="3"/>
</dbReference>
<evidence type="ECO:0000313" key="4">
    <source>
        <dbReference type="Proteomes" id="UP000093954"/>
    </source>
</evidence>
<evidence type="ECO:0000259" key="2">
    <source>
        <dbReference type="Pfam" id="PF18998"/>
    </source>
</evidence>
<organism evidence="3 4">
    <name type="scientific">Clostridium ragsdalei P11</name>
    <dbReference type="NCBI Taxonomy" id="1353534"/>
    <lineage>
        <taxon>Bacteria</taxon>
        <taxon>Bacillati</taxon>
        <taxon>Bacillota</taxon>
        <taxon>Clostridia</taxon>
        <taxon>Eubacteriales</taxon>
        <taxon>Clostridiaceae</taxon>
        <taxon>Clostridium</taxon>
    </lineage>
</organism>
<keyword evidence="4" id="KW-1185">Reference proteome</keyword>
<dbReference type="PATRIC" id="fig|1353534.3.peg.3477"/>
<accession>A0A1A6AL05</accession>
<feature type="domain" description="Bacterial repeat" evidence="2">
    <location>
        <begin position="1041"/>
        <end position="1113"/>
    </location>
</feature>
<evidence type="ECO:0000313" key="3">
    <source>
        <dbReference type="EMBL" id="OBR90767.1"/>
    </source>
</evidence>
<feature type="signal peptide" evidence="1">
    <location>
        <begin position="1"/>
        <end position="29"/>
    </location>
</feature>
<proteinExistence type="predicted"/>
<dbReference type="EMBL" id="LROS01000055">
    <property type="protein sequence ID" value="OBR90767.1"/>
    <property type="molecule type" value="Genomic_DNA"/>
</dbReference>
<sequence length="1226" mass="127784">MFTKKHSPLLIILVIVAMIFTMLPTTTMAAGGTGSSAAAYESGTKSAVSSTQSDNQDLVLYTADDLFAFAKDVNSGNNYSGKVVRLGADIDLKDAPWTPIGYVYSSSFYNTTKNHPFSGTFDGDGYTIKGLLINVKDTKSGGKGLFGLISFAAVKNVTVEGSVTADDYNEAGGIVGYADNSDVINCVNNASVSGSGYVGGIVGGQTGGTYGVYSCTNNGNVTESSNSKVLPDQCGGGIAGWSTHIACSTNHGTVSGGENYESNCYIGGIAGGSDTSVNSYSIDRCYNTGAVNANGQYVGGISGYLRYATVSNCYNMGPVSSAYDYGNAVNPGYVGGIVGGLTPFSGTDTSTLCNCYNRGDLNTTGKGLFTTGQVYGALWESTATNNYGSTDAVTAAKLGKEYAEDTAPQINGGCPVLAWQKENPSYTITFATDKGASITVKNSTGETVNASAHGTYSLTSGRYSYTAANGSATASGTFNVVKDNKTIAAYLTSGSKVTFAAVPQNADVTVKNSTGQTMTPKSDGSYALINGTYTYTASAGGCNTASGSFVVENGTRNIPVVLVESSKIYNVTEDSSITGGTVKVDPLSGTAGTPVTVTVAPDKGKRLVENSLKYTTDSGSSGYTAITQTNGVYSFILPGANVTITAQFEKIPTKSYAVTLAPVPDKIWTVTSDRTSAEEGDTVTVTVSDTSVSSWATGLVVTGASGKKYDFTTVKAATGNANNVNGPGIYSFVMPGEPVTVNFTADYTPLDVYVKIGSGQETLVHSYTRAEMEKLAAANTSPCYYAMWDRLPAAFMGKAVHYVTIPQLAASASTYNSAVHFNDSSCTMKGLSLDGWTTNLTWDYLMGTTRKYYAALGDPYLEAENRTGKDREVPPVLTITAWAGRQVHVDNQPYDTLNAYRLFYGLSASEYGDGSLPTADEMDKRCTANNTAKFINKLVFMVPQSYSAAVDSSIKGGSLKMIPSSGTEGTQVTVSVTPDSGKKLVSGSLKYTADGGKSYTPITAANGVYSFKLPAANVTVTAQFADAGASNYSATSDSSIKGGSLSISPGSGTAGTTVTVSVSPDSGKRLVYGSLKYTKDGGKTYNDINADGGACSFTLPAANVIVTAKFENIPAAVYTVIPQINDDYTIGSTSDGIKTMTVKSGINGLKYFRVNIDPVIAHSGLETAVFVHERAGEQLEINSTEGDFDLVSSASAGFNVQEGDVVKVYVVDKLTNDPNSNPIIFQ</sequence>
<dbReference type="RefSeq" id="WP_065079488.1">
    <property type="nucleotide sequence ID" value="NZ_LROS01000055.1"/>
</dbReference>